<proteinExistence type="predicted"/>
<dbReference type="GO" id="GO:0016779">
    <property type="term" value="F:nucleotidyltransferase activity"/>
    <property type="evidence" value="ECO:0007669"/>
    <property type="project" value="UniProtKB-KW"/>
</dbReference>
<dbReference type="RefSeq" id="WP_146683039.1">
    <property type="nucleotide sequence ID" value="NZ_CP019646.1"/>
</dbReference>
<organism evidence="9 10">
    <name type="scientific">Limihaloglobus sulfuriphilus</name>
    <dbReference type="NCBI Taxonomy" id="1851148"/>
    <lineage>
        <taxon>Bacteria</taxon>
        <taxon>Pseudomonadati</taxon>
        <taxon>Planctomycetota</taxon>
        <taxon>Phycisphaerae</taxon>
        <taxon>Sedimentisphaerales</taxon>
        <taxon>Sedimentisphaeraceae</taxon>
        <taxon>Limihaloglobus</taxon>
    </lineage>
</organism>
<keyword evidence="7" id="KW-0460">Magnesium</keyword>
<evidence type="ECO:0000313" key="9">
    <source>
        <dbReference type="EMBL" id="AQQ70802.1"/>
    </source>
</evidence>
<keyword evidence="3" id="KW-0548">Nucleotidyltransferase</keyword>
<evidence type="ECO:0000256" key="5">
    <source>
        <dbReference type="ARBA" id="ARBA00022741"/>
    </source>
</evidence>
<feature type="domain" description="Polymerase beta nucleotidyltransferase" evidence="8">
    <location>
        <begin position="14"/>
        <end position="94"/>
    </location>
</feature>
<evidence type="ECO:0000256" key="2">
    <source>
        <dbReference type="ARBA" id="ARBA00022679"/>
    </source>
</evidence>
<dbReference type="GO" id="GO:0046872">
    <property type="term" value="F:metal ion binding"/>
    <property type="evidence" value="ECO:0007669"/>
    <property type="project" value="UniProtKB-KW"/>
</dbReference>
<evidence type="ECO:0000259" key="8">
    <source>
        <dbReference type="Pfam" id="PF18765"/>
    </source>
</evidence>
<dbReference type="InterPro" id="IPR052038">
    <property type="entry name" value="Type-VII_TA_antitoxin"/>
</dbReference>
<evidence type="ECO:0000256" key="6">
    <source>
        <dbReference type="ARBA" id="ARBA00022840"/>
    </source>
</evidence>
<dbReference type="EMBL" id="CP019646">
    <property type="protein sequence ID" value="AQQ70802.1"/>
    <property type="molecule type" value="Genomic_DNA"/>
</dbReference>
<dbReference type="SUPFAM" id="SSF81301">
    <property type="entry name" value="Nucleotidyltransferase"/>
    <property type="match status" value="1"/>
</dbReference>
<evidence type="ECO:0000256" key="1">
    <source>
        <dbReference type="ARBA" id="ARBA00001946"/>
    </source>
</evidence>
<comment type="cofactor">
    <cofactor evidence="1">
        <name>Mg(2+)</name>
        <dbReference type="ChEBI" id="CHEBI:18420"/>
    </cofactor>
</comment>
<dbReference type="InterPro" id="IPR043519">
    <property type="entry name" value="NT_sf"/>
</dbReference>
<keyword evidence="6" id="KW-0067">ATP-binding</keyword>
<evidence type="ECO:0000256" key="3">
    <source>
        <dbReference type="ARBA" id="ARBA00022695"/>
    </source>
</evidence>
<protein>
    <submittedName>
        <fullName evidence="9">Nucleotidyltransferase domain protein</fullName>
    </submittedName>
</protein>
<dbReference type="CDD" id="cd05403">
    <property type="entry name" value="NT_KNTase_like"/>
    <property type="match status" value="1"/>
</dbReference>
<dbReference type="Proteomes" id="UP000188181">
    <property type="component" value="Chromosome"/>
</dbReference>
<dbReference type="STRING" id="1851148.SMSP2_01164"/>
<keyword evidence="5" id="KW-0547">Nucleotide-binding</keyword>
<dbReference type="Pfam" id="PF18765">
    <property type="entry name" value="Polbeta"/>
    <property type="match status" value="1"/>
</dbReference>
<sequence>MVSLSDIQANRGRIIDIAEKYGAHNVRIFGSVLRGENTASSDIDFLVNIDDNRSLLDHIALMRSLEKMLGCKIDVVNEDVLDPLIKDRVLMECKAI</sequence>
<gene>
    <name evidence="9" type="ORF">SMSP2_01164</name>
</gene>
<dbReference type="Gene3D" id="3.30.460.10">
    <property type="entry name" value="Beta Polymerase, domain 2"/>
    <property type="match status" value="1"/>
</dbReference>
<dbReference type="GO" id="GO:0005524">
    <property type="term" value="F:ATP binding"/>
    <property type="evidence" value="ECO:0007669"/>
    <property type="project" value="UniProtKB-KW"/>
</dbReference>
<reference evidence="10" key="1">
    <citation type="submission" date="2017-02" db="EMBL/GenBank/DDBJ databases">
        <title>Comparative genomics and description of representatives of a novel lineage of planctomycetes thriving in anoxic sediments.</title>
        <authorList>
            <person name="Spring S."/>
            <person name="Bunk B."/>
            <person name="Sproer C."/>
        </authorList>
    </citation>
    <scope>NUCLEOTIDE SEQUENCE [LARGE SCALE GENOMIC DNA]</scope>
    <source>
        <strain evidence="10">SM-Chi-D1</strain>
    </source>
</reference>
<evidence type="ECO:0000256" key="4">
    <source>
        <dbReference type="ARBA" id="ARBA00022723"/>
    </source>
</evidence>
<accession>A0A1Q2MEY0</accession>
<evidence type="ECO:0000313" key="10">
    <source>
        <dbReference type="Proteomes" id="UP000188181"/>
    </source>
</evidence>
<dbReference type="PANTHER" id="PTHR33571">
    <property type="entry name" value="SSL8005 PROTEIN"/>
    <property type="match status" value="1"/>
</dbReference>
<dbReference type="OrthoDB" id="282679at2"/>
<dbReference type="PANTHER" id="PTHR33571:SF12">
    <property type="entry name" value="BSL3053 PROTEIN"/>
    <property type="match status" value="1"/>
</dbReference>
<keyword evidence="4" id="KW-0479">Metal-binding</keyword>
<dbReference type="InterPro" id="IPR041633">
    <property type="entry name" value="Polbeta"/>
</dbReference>
<dbReference type="KEGG" id="pbas:SMSP2_01164"/>
<dbReference type="AlphaFoldDB" id="A0A1Q2MEY0"/>
<keyword evidence="10" id="KW-1185">Reference proteome</keyword>
<keyword evidence="2 9" id="KW-0808">Transferase</keyword>
<evidence type="ECO:0000256" key="7">
    <source>
        <dbReference type="ARBA" id="ARBA00022842"/>
    </source>
</evidence>
<name>A0A1Q2MEY0_9BACT</name>